<dbReference type="InterPro" id="IPR027056">
    <property type="entry name" value="Gluconate_2DH_su3"/>
</dbReference>
<dbReference type="Pfam" id="PF13618">
    <property type="entry name" value="Gluconate_2-dh3"/>
    <property type="match status" value="1"/>
</dbReference>
<organism evidence="1 2">
    <name type="scientific">Sphingobacterium daejeonense</name>
    <dbReference type="NCBI Taxonomy" id="371142"/>
    <lineage>
        <taxon>Bacteria</taxon>
        <taxon>Pseudomonadati</taxon>
        <taxon>Bacteroidota</taxon>
        <taxon>Sphingobacteriia</taxon>
        <taxon>Sphingobacteriales</taxon>
        <taxon>Sphingobacteriaceae</taxon>
        <taxon>Sphingobacterium</taxon>
    </lineage>
</organism>
<reference evidence="2" key="1">
    <citation type="journal article" date="2019" name="Int. J. Syst. Evol. Microbiol.">
        <title>The Global Catalogue of Microorganisms (GCM) 10K type strain sequencing project: providing services to taxonomists for standard genome sequencing and annotation.</title>
        <authorList>
            <consortium name="The Broad Institute Genomics Platform"/>
            <consortium name="The Broad Institute Genome Sequencing Center for Infectious Disease"/>
            <person name="Wu L."/>
            <person name="Ma J."/>
        </authorList>
    </citation>
    <scope>NUCLEOTIDE SEQUENCE [LARGE SCALE GENOMIC DNA]</scope>
    <source>
        <strain evidence="2">CCUG 52468</strain>
    </source>
</reference>
<evidence type="ECO:0000313" key="1">
    <source>
        <dbReference type="EMBL" id="MFD1166546.1"/>
    </source>
</evidence>
<comment type="caution">
    <text evidence="1">The sequence shown here is derived from an EMBL/GenBank/DDBJ whole genome shotgun (WGS) entry which is preliminary data.</text>
</comment>
<dbReference type="GO" id="GO:0016491">
    <property type="term" value="F:oxidoreductase activity"/>
    <property type="evidence" value="ECO:0007669"/>
    <property type="project" value="UniProtKB-KW"/>
</dbReference>
<keyword evidence="1" id="KW-0560">Oxidoreductase</keyword>
<dbReference type="RefSeq" id="WP_260030137.1">
    <property type="nucleotide sequence ID" value="NZ_JALXMZ010000005.1"/>
</dbReference>
<sequence>MNRRKFIELNGWLFGFTVAVGSSSIFLNSCKSNSDETSKSLIGEKDAEFLNELSEIIIPKTDSPGAKETNPGQYIVLIHNDCLTEDEKISNKEHLKKLKQLLKIDADNEIISLKKPETISLIKTLDNQKNESFRLYKNLIVSAYLSSELGSSKFLKFSLVPGRYDGCTANRPW</sequence>
<dbReference type="Proteomes" id="UP001597205">
    <property type="component" value="Unassembled WGS sequence"/>
</dbReference>
<proteinExistence type="predicted"/>
<evidence type="ECO:0000313" key="2">
    <source>
        <dbReference type="Proteomes" id="UP001597205"/>
    </source>
</evidence>
<dbReference type="EC" id="1.-.-.-" evidence="1"/>
<keyword evidence="2" id="KW-1185">Reference proteome</keyword>
<name>A0ABW3RNX7_9SPHI</name>
<accession>A0ABW3RNX7</accession>
<dbReference type="EMBL" id="JBHTKY010000020">
    <property type="protein sequence ID" value="MFD1166546.1"/>
    <property type="molecule type" value="Genomic_DNA"/>
</dbReference>
<gene>
    <name evidence="1" type="ORF">ACFQ2C_13105</name>
</gene>
<protein>
    <submittedName>
        <fullName evidence="1">Gluconate 2-dehydrogenase subunit 3 family protein</fullName>
        <ecNumber evidence="1">1.-.-.-</ecNumber>
    </submittedName>
</protein>